<name>A0A191UEF4_9BURK</name>
<gene>
    <name evidence="2" type="ORF">A8O14_04330</name>
</gene>
<evidence type="ECO:0000256" key="1">
    <source>
        <dbReference type="SAM" id="MobiDB-lite"/>
    </source>
</evidence>
<dbReference type="PROSITE" id="PS51257">
    <property type="entry name" value="PROKAR_LIPOPROTEIN"/>
    <property type="match status" value="1"/>
</dbReference>
<evidence type="ECO:0000313" key="3">
    <source>
        <dbReference type="Proteomes" id="UP000078463"/>
    </source>
</evidence>
<reference evidence="3" key="1">
    <citation type="submission" date="2016-05" db="EMBL/GenBank/DDBJ databases">
        <title>Polynucleobacter sp. QLW-P1FAT50C-4 genome.</title>
        <authorList>
            <person name="Hahn M.W."/>
        </authorList>
    </citation>
    <scope>NUCLEOTIDE SEQUENCE [LARGE SCALE GENOMIC DNA]</scope>
    <source>
        <strain evidence="3">QLW-P1FAT50C-4</strain>
    </source>
</reference>
<evidence type="ECO:0000313" key="2">
    <source>
        <dbReference type="EMBL" id="ANI99389.1"/>
    </source>
</evidence>
<dbReference type="AlphaFoldDB" id="A0A191UEF4"/>
<evidence type="ECO:0008006" key="4">
    <source>
        <dbReference type="Google" id="ProtNLM"/>
    </source>
</evidence>
<accession>A0A191UEF4</accession>
<sequence>MKFSSVSLISRLALVAIAGLIISACTSTMEGMGKDLQTMGNAMGGSGANSTQQNQSQTKGKDVVVTPVK</sequence>
<protein>
    <recommendedName>
        <fullName evidence="4">Entericidin</fullName>
    </recommendedName>
</protein>
<dbReference type="Proteomes" id="UP000078463">
    <property type="component" value="Chromosome"/>
</dbReference>
<organism evidence="2 3">
    <name type="scientific">Polynucleobacter wuianus</name>
    <dbReference type="NCBI Taxonomy" id="1743168"/>
    <lineage>
        <taxon>Bacteria</taxon>
        <taxon>Pseudomonadati</taxon>
        <taxon>Pseudomonadota</taxon>
        <taxon>Betaproteobacteria</taxon>
        <taxon>Burkholderiales</taxon>
        <taxon>Burkholderiaceae</taxon>
        <taxon>Polynucleobacter</taxon>
    </lineage>
</organism>
<keyword evidence="3" id="KW-1185">Reference proteome</keyword>
<dbReference type="STRING" id="1743168.A8O14_04330"/>
<feature type="compositionally biased region" description="Polar residues" evidence="1">
    <location>
        <begin position="48"/>
        <end position="58"/>
    </location>
</feature>
<proteinExistence type="predicted"/>
<dbReference type="EMBL" id="CP015922">
    <property type="protein sequence ID" value="ANI99389.1"/>
    <property type="molecule type" value="Genomic_DNA"/>
</dbReference>
<dbReference type="OrthoDB" id="9135362at2"/>
<dbReference type="KEGG" id="pwu:A8O14_04330"/>
<dbReference type="RefSeq" id="WP_068948405.1">
    <property type="nucleotide sequence ID" value="NZ_CP015922.1"/>
</dbReference>
<feature type="region of interest" description="Disordered" evidence="1">
    <location>
        <begin position="35"/>
        <end position="69"/>
    </location>
</feature>